<keyword evidence="3" id="KW-0031">Aminopeptidase</keyword>
<dbReference type="CDD" id="cd01066">
    <property type="entry name" value="APP_MetAP"/>
    <property type="match status" value="1"/>
</dbReference>
<gene>
    <name evidence="3" type="ORF">H4W26_001775</name>
</gene>
<keyword evidence="3" id="KW-0378">Hydrolase</keyword>
<name>A0ABR9J7Z2_9MICC</name>
<evidence type="ECO:0000313" key="4">
    <source>
        <dbReference type="Proteomes" id="UP000636579"/>
    </source>
</evidence>
<dbReference type="SUPFAM" id="SSF55920">
    <property type="entry name" value="Creatinase/aminopeptidase"/>
    <property type="match status" value="1"/>
</dbReference>
<feature type="domain" description="Peptidase M24" evidence="2">
    <location>
        <begin position="163"/>
        <end position="354"/>
    </location>
</feature>
<accession>A0ABR9J7Z2</accession>
<dbReference type="GO" id="GO:0004177">
    <property type="term" value="F:aminopeptidase activity"/>
    <property type="evidence" value="ECO:0007669"/>
    <property type="project" value="UniProtKB-KW"/>
</dbReference>
<dbReference type="PANTHER" id="PTHR46112">
    <property type="entry name" value="AMINOPEPTIDASE"/>
    <property type="match status" value="1"/>
</dbReference>
<comment type="caution">
    <text evidence="3">The sequence shown here is derived from an EMBL/GenBank/DDBJ whole genome shotgun (WGS) entry which is preliminary data.</text>
</comment>
<dbReference type="InterPro" id="IPR050659">
    <property type="entry name" value="Peptidase_M24B"/>
</dbReference>
<feature type="region of interest" description="Disordered" evidence="1">
    <location>
        <begin position="1"/>
        <end position="21"/>
    </location>
</feature>
<protein>
    <submittedName>
        <fullName evidence="3">Xaa-Pro aminopeptidase</fullName>
    </submittedName>
</protein>
<dbReference type="Proteomes" id="UP000636579">
    <property type="component" value="Unassembled WGS sequence"/>
</dbReference>
<sequence length="389" mass="41694">MSADAPRPRRRSSPTELEAAQDEFETKHARLVQILEDREADALVLNTAGALSWLLLGARVHVSLAGPPILNAVVHREGVEIGVFANESDRMCEEELDTLLLAGAPVQVHELPWYSDLAAISEWLPVSGAWTLLSETSAALELRAARASLLPPEIERYRGLCTDAASALTEVLSAATPETTERQLSAGLAPLIITAGADPVVLLANGASRAAHRHPLPTDATLGRRAMAVVCARRGGLIANVTRWVAFEDPLPGEEALDEAIARVEADALGALAPGVALEAVLEELMAAYPRHGLDVQEWTRHHQGGAAGYQGRDPRLSPGVRDLIHPNQAFALNPSGFDPARRLAAKIEDTVVLRSEGSASPWVDVLSVDSRWPTVQIDGRARPSVLRL</sequence>
<dbReference type="EMBL" id="JADBEE010000001">
    <property type="protein sequence ID" value="MBE1515020.1"/>
    <property type="molecule type" value="Genomic_DNA"/>
</dbReference>
<organism evidence="3 4">
    <name type="scientific">Nesterenkonia halotolerans</name>
    <dbReference type="NCBI Taxonomy" id="225325"/>
    <lineage>
        <taxon>Bacteria</taxon>
        <taxon>Bacillati</taxon>
        <taxon>Actinomycetota</taxon>
        <taxon>Actinomycetes</taxon>
        <taxon>Micrococcales</taxon>
        <taxon>Micrococcaceae</taxon>
        <taxon>Nesterenkonia</taxon>
    </lineage>
</organism>
<dbReference type="InterPro" id="IPR036005">
    <property type="entry name" value="Creatinase/aminopeptidase-like"/>
</dbReference>
<evidence type="ECO:0000259" key="2">
    <source>
        <dbReference type="Pfam" id="PF00557"/>
    </source>
</evidence>
<evidence type="ECO:0000256" key="1">
    <source>
        <dbReference type="SAM" id="MobiDB-lite"/>
    </source>
</evidence>
<reference evidence="3 4" key="1">
    <citation type="submission" date="2020-10" db="EMBL/GenBank/DDBJ databases">
        <title>Sequencing the genomes of 1000 actinobacteria strains.</title>
        <authorList>
            <person name="Klenk H.-P."/>
        </authorList>
    </citation>
    <scope>NUCLEOTIDE SEQUENCE [LARGE SCALE GENOMIC DNA]</scope>
    <source>
        <strain evidence="3 4">DSM 15474</strain>
    </source>
</reference>
<dbReference type="Gene3D" id="3.90.230.10">
    <property type="entry name" value="Creatinase/methionine aminopeptidase superfamily"/>
    <property type="match status" value="1"/>
</dbReference>
<dbReference type="Pfam" id="PF00557">
    <property type="entry name" value="Peptidase_M24"/>
    <property type="match status" value="1"/>
</dbReference>
<keyword evidence="3" id="KW-0645">Protease</keyword>
<dbReference type="PANTHER" id="PTHR46112:SF2">
    <property type="entry name" value="XAA-PRO AMINOPEPTIDASE P-RELATED"/>
    <property type="match status" value="1"/>
</dbReference>
<dbReference type="InterPro" id="IPR000994">
    <property type="entry name" value="Pept_M24"/>
</dbReference>
<proteinExistence type="predicted"/>
<evidence type="ECO:0000313" key="3">
    <source>
        <dbReference type="EMBL" id="MBE1515020.1"/>
    </source>
</evidence>
<keyword evidence="4" id="KW-1185">Reference proteome</keyword>
<dbReference type="RefSeq" id="WP_192591698.1">
    <property type="nucleotide sequence ID" value="NZ_JADBEE010000001.1"/>
</dbReference>